<keyword evidence="2" id="KW-0436">Ligase</keyword>
<protein>
    <recommendedName>
        <fullName evidence="4">ATP-grasp domain-containing protein</fullName>
    </recommendedName>
</protein>
<evidence type="ECO:0000313" key="6">
    <source>
        <dbReference type="Proteomes" id="UP001196980"/>
    </source>
</evidence>
<comment type="caution">
    <text evidence="5">The sequence shown here is derived from an EMBL/GenBank/DDBJ whole genome shotgun (WGS) entry which is preliminary data.</text>
</comment>
<dbReference type="InterPro" id="IPR011761">
    <property type="entry name" value="ATP-grasp"/>
</dbReference>
<sequence>MKIAIIHEEATRGCPDTEDVLDEVGLITGALETLNHDYRVFTIGDCRCVRNGRETFDLTSELSSLLEGFRVYCPDVIFNMVEGNKNTPRLLPAIAGFLELTGLPMTGARYESLLTTTDKALARSIMAANGIQTPAGVVYTGGGYNEMAVGFPCIVKPSLEDGSIGIGDECVVHDAAALRSLLPDMYQRHCGQPLLVERYIAGRELNVSVIGREDGTAQVLPVAEIVFNDWPAGKPKIVSYKAKWEEGSFEYENTPRSFAVEGVPVERVKALALRCWDVFALRGYARVDMRMDNDGNLFVIEVNANPCIAPWSGFIAAAREGGYSEVDVIRAIIAATGRVRWGQGDWSPCRGV</sequence>
<organism evidence="5 6">
    <name type="scientific">Candidatus Magnetobacterium casense</name>
    <dbReference type="NCBI Taxonomy" id="1455061"/>
    <lineage>
        <taxon>Bacteria</taxon>
        <taxon>Pseudomonadati</taxon>
        <taxon>Nitrospirota</taxon>
        <taxon>Thermodesulfovibrionia</taxon>
        <taxon>Thermodesulfovibrionales</taxon>
        <taxon>Candidatus Magnetobacteriaceae</taxon>
        <taxon>Candidatus Magnetobacterium</taxon>
    </lineage>
</organism>
<dbReference type="InterPro" id="IPR011095">
    <property type="entry name" value="Dala_Dala_lig_C"/>
</dbReference>
<keyword evidence="6" id="KW-1185">Reference proteome</keyword>
<dbReference type="RefSeq" id="WP_218250935.1">
    <property type="nucleotide sequence ID" value="NZ_JABXWD010000018.1"/>
</dbReference>
<comment type="similarity">
    <text evidence="1">Belongs to the D-alanine--D-alanine ligase family.</text>
</comment>
<keyword evidence="3" id="KW-0067">ATP-binding</keyword>
<gene>
    <name evidence="5" type="ORF">HWQ67_01840</name>
</gene>
<dbReference type="EMBL" id="JABXWD010000018">
    <property type="protein sequence ID" value="MBV6340317.1"/>
    <property type="molecule type" value="Genomic_DNA"/>
</dbReference>
<accession>A0ABS6RUL8</accession>
<dbReference type="PANTHER" id="PTHR23132">
    <property type="entry name" value="D-ALANINE--D-ALANINE LIGASE"/>
    <property type="match status" value="1"/>
</dbReference>
<dbReference type="PROSITE" id="PS50975">
    <property type="entry name" value="ATP_GRASP"/>
    <property type="match status" value="1"/>
</dbReference>
<evidence type="ECO:0000256" key="2">
    <source>
        <dbReference type="ARBA" id="ARBA00022598"/>
    </source>
</evidence>
<evidence type="ECO:0000256" key="1">
    <source>
        <dbReference type="ARBA" id="ARBA00010871"/>
    </source>
</evidence>
<reference evidence="5 6" key="1">
    <citation type="journal article" date="2020" name="J Geophys Res Biogeosci">
        <title>Magnetotaxis as an Adaptation to Enable Bacterial Shuttling of Microbial Sulfur and Sulfur Cycling Across Aquatic Oxic#Anoxic Interfaces.</title>
        <authorList>
            <person name="Li J."/>
            <person name="Liu P."/>
            <person name="Wang J."/>
            <person name="Roberts A.P."/>
            <person name="Pan Y."/>
        </authorList>
    </citation>
    <scope>NUCLEOTIDE SEQUENCE [LARGE SCALE GENOMIC DNA]</scope>
    <source>
        <strain evidence="5 6">MYR-1_YQ</strain>
    </source>
</reference>
<feature type="domain" description="ATP-grasp" evidence="4">
    <location>
        <begin position="123"/>
        <end position="334"/>
    </location>
</feature>
<evidence type="ECO:0000259" key="4">
    <source>
        <dbReference type="PROSITE" id="PS50975"/>
    </source>
</evidence>
<dbReference type="PANTHER" id="PTHR23132:SF23">
    <property type="entry name" value="D-ALANINE--D-ALANINE LIGASE B"/>
    <property type="match status" value="1"/>
</dbReference>
<keyword evidence="3" id="KW-0547">Nucleotide-binding</keyword>
<evidence type="ECO:0000313" key="5">
    <source>
        <dbReference type="EMBL" id="MBV6340317.1"/>
    </source>
</evidence>
<dbReference type="Pfam" id="PF07478">
    <property type="entry name" value="Dala_Dala_lig_C"/>
    <property type="match status" value="1"/>
</dbReference>
<dbReference type="Proteomes" id="UP001196980">
    <property type="component" value="Unassembled WGS sequence"/>
</dbReference>
<name>A0ABS6RUL8_9BACT</name>
<proteinExistence type="inferred from homology"/>
<evidence type="ECO:0000256" key="3">
    <source>
        <dbReference type="PROSITE-ProRule" id="PRU00409"/>
    </source>
</evidence>